<dbReference type="InterPro" id="IPR000515">
    <property type="entry name" value="MetI-like"/>
</dbReference>
<dbReference type="InterPro" id="IPR045621">
    <property type="entry name" value="BPD_transp_1_N"/>
</dbReference>
<feature type="transmembrane region" description="Helical" evidence="7">
    <location>
        <begin position="100"/>
        <end position="124"/>
    </location>
</feature>
<dbReference type="SUPFAM" id="SSF161098">
    <property type="entry name" value="MetI-like"/>
    <property type="match status" value="1"/>
</dbReference>
<name>A0A1H7I4H7_9ACTN</name>
<comment type="similarity">
    <text evidence="7">Belongs to the binding-protein-dependent transport system permease family.</text>
</comment>
<comment type="subcellular location">
    <subcellularLocation>
        <location evidence="1 7">Cell membrane</location>
        <topology evidence="1 7">Multi-pass membrane protein</topology>
    </subcellularLocation>
</comment>
<organism evidence="9 10">
    <name type="scientific">Nonomuraea pusilla</name>
    <dbReference type="NCBI Taxonomy" id="46177"/>
    <lineage>
        <taxon>Bacteria</taxon>
        <taxon>Bacillati</taxon>
        <taxon>Actinomycetota</taxon>
        <taxon>Actinomycetes</taxon>
        <taxon>Streptosporangiales</taxon>
        <taxon>Streptosporangiaceae</taxon>
        <taxon>Nonomuraea</taxon>
    </lineage>
</organism>
<dbReference type="Pfam" id="PF19300">
    <property type="entry name" value="BPD_transp_1_N"/>
    <property type="match status" value="1"/>
</dbReference>
<dbReference type="Pfam" id="PF00528">
    <property type="entry name" value="BPD_transp_1"/>
    <property type="match status" value="1"/>
</dbReference>
<evidence type="ECO:0000256" key="2">
    <source>
        <dbReference type="ARBA" id="ARBA00022448"/>
    </source>
</evidence>
<dbReference type="PANTHER" id="PTHR43163">
    <property type="entry name" value="DIPEPTIDE TRANSPORT SYSTEM PERMEASE PROTEIN DPPB-RELATED"/>
    <property type="match status" value="1"/>
</dbReference>
<keyword evidence="10" id="KW-1185">Reference proteome</keyword>
<sequence length="316" mass="32670">MAGLLLRRAGGIAVTLLVTSFLVFGSVHLAPGDPASFLLGGRSASPAAVAAIKEQYHLNDPFLVQYAKWIGGVVTGDFGKSAQFRQDVAGLVMARLPTTLWLIGYAALLIVIGGLAFGAVAALRRGVVDRLVLVGTGIATATPSFVAAIGLISLFSVQLGWFPAFGNGSGLGDRVHHLTLPAAALALTFVGLLARVTRTAMLEELGREHVEVARSRGVPGSDVVRRHVLRNALGPISTVTGTVVAGLLVATSIVETAFGLSGVGQLLVSSVTVKDFPVVQAVSLLVVLAFVTANLVVDLLHPLIDPRLTRPKGGTA</sequence>
<dbReference type="PANTHER" id="PTHR43163:SF6">
    <property type="entry name" value="DIPEPTIDE TRANSPORT SYSTEM PERMEASE PROTEIN DPPB-RELATED"/>
    <property type="match status" value="1"/>
</dbReference>
<evidence type="ECO:0000256" key="3">
    <source>
        <dbReference type="ARBA" id="ARBA00022475"/>
    </source>
</evidence>
<dbReference type="InterPro" id="IPR035906">
    <property type="entry name" value="MetI-like_sf"/>
</dbReference>
<keyword evidence="4 7" id="KW-0812">Transmembrane</keyword>
<feature type="transmembrane region" description="Helical" evidence="7">
    <location>
        <begin position="232"/>
        <end position="258"/>
    </location>
</feature>
<proteinExistence type="inferred from homology"/>
<dbReference type="Proteomes" id="UP000198953">
    <property type="component" value="Unassembled WGS sequence"/>
</dbReference>
<evidence type="ECO:0000256" key="5">
    <source>
        <dbReference type="ARBA" id="ARBA00022989"/>
    </source>
</evidence>
<evidence type="ECO:0000256" key="1">
    <source>
        <dbReference type="ARBA" id="ARBA00004651"/>
    </source>
</evidence>
<evidence type="ECO:0000256" key="7">
    <source>
        <dbReference type="RuleBase" id="RU363032"/>
    </source>
</evidence>
<dbReference type="OrthoDB" id="9778910at2"/>
<dbReference type="EMBL" id="FOBF01000002">
    <property type="protein sequence ID" value="SEK56732.1"/>
    <property type="molecule type" value="Genomic_DNA"/>
</dbReference>
<dbReference type="GO" id="GO:0005886">
    <property type="term" value="C:plasma membrane"/>
    <property type="evidence" value="ECO:0007669"/>
    <property type="project" value="UniProtKB-SubCell"/>
</dbReference>
<keyword evidence="3" id="KW-1003">Cell membrane</keyword>
<protein>
    <submittedName>
        <fullName evidence="9">Peptide/nickel transport system permease protein</fullName>
    </submittedName>
</protein>
<reference evidence="9 10" key="1">
    <citation type="submission" date="2016-10" db="EMBL/GenBank/DDBJ databases">
        <authorList>
            <person name="de Groot N.N."/>
        </authorList>
    </citation>
    <scope>NUCLEOTIDE SEQUENCE [LARGE SCALE GENOMIC DNA]</scope>
    <source>
        <strain evidence="9 10">DSM 43357</strain>
    </source>
</reference>
<dbReference type="RefSeq" id="WP_055501558.1">
    <property type="nucleotide sequence ID" value="NZ_BBZG01000001.1"/>
</dbReference>
<evidence type="ECO:0000259" key="8">
    <source>
        <dbReference type="PROSITE" id="PS50928"/>
    </source>
</evidence>
<keyword evidence="6 7" id="KW-0472">Membrane</keyword>
<keyword evidence="5 7" id="KW-1133">Transmembrane helix</keyword>
<keyword evidence="2 7" id="KW-0813">Transport</keyword>
<feature type="transmembrane region" description="Helical" evidence="7">
    <location>
        <begin position="175"/>
        <end position="194"/>
    </location>
</feature>
<gene>
    <name evidence="9" type="ORF">SAMN05660976_00671</name>
</gene>
<evidence type="ECO:0000313" key="10">
    <source>
        <dbReference type="Proteomes" id="UP000198953"/>
    </source>
</evidence>
<dbReference type="STRING" id="46177.SAMN05660976_00671"/>
<dbReference type="CDD" id="cd06261">
    <property type="entry name" value="TM_PBP2"/>
    <property type="match status" value="1"/>
</dbReference>
<dbReference type="AlphaFoldDB" id="A0A1H7I4H7"/>
<evidence type="ECO:0000256" key="4">
    <source>
        <dbReference type="ARBA" id="ARBA00022692"/>
    </source>
</evidence>
<feature type="domain" description="ABC transmembrane type-1" evidence="8">
    <location>
        <begin position="96"/>
        <end position="297"/>
    </location>
</feature>
<feature type="transmembrane region" description="Helical" evidence="7">
    <location>
        <begin position="131"/>
        <end position="155"/>
    </location>
</feature>
<dbReference type="GO" id="GO:0071916">
    <property type="term" value="F:dipeptide transmembrane transporter activity"/>
    <property type="evidence" value="ECO:0007669"/>
    <property type="project" value="TreeGrafter"/>
</dbReference>
<accession>A0A1H7I4H7</accession>
<dbReference type="PROSITE" id="PS50928">
    <property type="entry name" value="ABC_TM1"/>
    <property type="match status" value="1"/>
</dbReference>
<evidence type="ECO:0000313" key="9">
    <source>
        <dbReference type="EMBL" id="SEK56732.1"/>
    </source>
</evidence>
<evidence type="ECO:0000256" key="6">
    <source>
        <dbReference type="ARBA" id="ARBA00023136"/>
    </source>
</evidence>
<feature type="transmembrane region" description="Helical" evidence="7">
    <location>
        <begin position="278"/>
        <end position="300"/>
    </location>
</feature>
<dbReference type="Gene3D" id="1.10.3720.10">
    <property type="entry name" value="MetI-like"/>
    <property type="match status" value="1"/>
</dbReference>